<feature type="region of interest" description="Disordered" evidence="1">
    <location>
        <begin position="147"/>
        <end position="168"/>
    </location>
</feature>
<gene>
    <name evidence="2" type="ORF">Pfra01_001150100</name>
</gene>
<sequence length="240" mass="27435">MDRYREHSVFPPTNWMLQNYLLFTKLQLPTNTEIDAVDFLNGARFACDLAVNTMYSREFVNFATGVISESPAADKMKSGLSESCYDAFLFAMKETSKTGNRFTLKQLDINGVYLYDVNWDRMSLAQLKQEEALEAYNRAQVAELERQEEAARKVGEGEANPEKDSEETVVNPMAEITPEDHETMIERLRLDVLLNSVEHLEVVSAEAADQVLEKKSSAVWRFESLVTQPEDVDWRIISVF</sequence>
<keyword evidence="3" id="KW-1185">Reference proteome</keyword>
<evidence type="ECO:0000313" key="2">
    <source>
        <dbReference type="EMBL" id="GMF39096.1"/>
    </source>
</evidence>
<accession>A0A9W6XIF2</accession>
<reference evidence="2" key="1">
    <citation type="submission" date="2023-04" db="EMBL/GenBank/DDBJ databases">
        <title>Phytophthora fragariaefolia NBRC 109709.</title>
        <authorList>
            <person name="Ichikawa N."/>
            <person name="Sato H."/>
            <person name="Tonouchi N."/>
        </authorList>
    </citation>
    <scope>NUCLEOTIDE SEQUENCE</scope>
    <source>
        <strain evidence="2">NBRC 109709</strain>
    </source>
</reference>
<dbReference type="OrthoDB" id="58190at2759"/>
<dbReference type="AlphaFoldDB" id="A0A9W6XIF2"/>
<feature type="compositionally biased region" description="Basic and acidic residues" evidence="1">
    <location>
        <begin position="147"/>
        <end position="163"/>
    </location>
</feature>
<dbReference type="EMBL" id="BSXT01001133">
    <property type="protein sequence ID" value="GMF39096.1"/>
    <property type="molecule type" value="Genomic_DNA"/>
</dbReference>
<proteinExistence type="predicted"/>
<protein>
    <submittedName>
        <fullName evidence="2">Unnamed protein product</fullName>
    </submittedName>
</protein>
<organism evidence="2 3">
    <name type="scientific">Phytophthora fragariaefolia</name>
    <dbReference type="NCBI Taxonomy" id="1490495"/>
    <lineage>
        <taxon>Eukaryota</taxon>
        <taxon>Sar</taxon>
        <taxon>Stramenopiles</taxon>
        <taxon>Oomycota</taxon>
        <taxon>Peronosporomycetes</taxon>
        <taxon>Peronosporales</taxon>
        <taxon>Peronosporaceae</taxon>
        <taxon>Phytophthora</taxon>
    </lineage>
</organism>
<comment type="caution">
    <text evidence="2">The sequence shown here is derived from an EMBL/GenBank/DDBJ whole genome shotgun (WGS) entry which is preliminary data.</text>
</comment>
<evidence type="ECO:0000256" key="1">
    <source>
        <dbReference type="SAM" id="MobiDB-lite"/>
    </source>
</evidence>
<dbReference type="Proteomes" id="UP001165121">
    <property type="component" value="Unassembled WGS sequence"/>
</dbReference>
<name>A0A9W6XIF2_9STRA</name>
<evidence type="ECO:0000313" key="3">
    <source>
        <dbReference type="Proteomes" id="UP001165121"/>
    </source>
</evidence>